<dbReference type="KEGG" id="dpl:KGM_201137"/>
<dbReference type="InterPro" id="IPR036291">
    <property type="entry name" value="NAD(P)-bd_dom_sf"/>
</dbReference>
<reference evidence="4 5" key="1">
    <citation type="journal article" date="2011" name="Cell">
        <title>The monarch butterfly genome yields insights into long-distance migration.</title>
        <authorList>
            <person name="Zhan S."/>
            <person name="Merlin C."/>
            <person name="Boore J.L."/>
            <person name="Reppert S.M."/>
        </authorList>
    </citation>
    <scope>NUCLEOTIDE SEQUENCE [LARGE SCALE GENOMIC DNA]</scope>
    <source>
        <strain evidence="4">F-2</strain>
    </source>
</reference>
<dbReference type="OrthoDB" id="37659at2759"/>
<dbReference type="STRING" id="278856.A0A212F936"/>
<comment type="similarity">
    <text evidence="1 3">Belongs to the short-chain dehydrogenases/reductases (SDR) family.</text>
</comment>
<keyword evidence="5" id="KW-1185">Reference proteome</keyword>
<comment type="caution">
    <text evidence="4">The sequence shown here is derived from an EMBL/GenBank/DDBJ whole genome shotgun (WGS) entry which is preliminary data.</text>
</comment>
<evidence type="ECO:0000256" key="2">
    <source>
        <dbReference type="ARBA" id="ARBA00023002"/>
    </source>
</evidence>
<evidence type="ECO:0000313" key="4">
    <source>
        <dbReference type="EMBL" id="OWR50237.1"/>
    </source>
</evidence>
<evidence type="ECO:0000313" key="5">
    <source>
        <dbReference type="Proteomes" id="UP000007151"/>
    </source>
</evidence>
<dbReference type="PRINTS" id="PR01167">
    <property type="entry name" value="INSADHFAMILY"/>
</dbReference>
<gene>
    <name evidence="4" type="ORF">KGM_201137</name>
</gene>
<dbReference type="EMBL" id="AGBW02009651">
    <property type="protein sequence ID" value="OWR50237.1"/>
    <property type="molecule type" value="Genomic_DNA"/>
</dbReference>
<evidence type="ECO:0000256" key="3">
    <source>
        <dbReference type="RuleBase" id="RU000363"/>
    </source>
</evidence>
<evidence type="ECO:0000256" key="1">
    <source>
        <dbReference type="ARBA" id="ARBA00006484"/>
    </source>
</evidence>
<dbReference type="PRINTS" id="PR00080">
    <property type="entry name" value="SDRFAMILY"/>
</dbReference>
<sequence>MSREVSGKIIVITGAASGLGHGMADNFLQKGAKTVIILDIDESKGQEAVSSFNRKYGNNRAVFIKCNVCTDLDQVYDKITKDYNDIDCLINNAGIFDENNLEGTIGINVTALINWSMKFYDYMRVDRGGKGGIIINVSSIYGYRIMPYIPFYHASKYAVIGFSKSLGHEMNFKRTGVCIATLCPGLTFSSMTSEPRIKEKELEEPFLNDLQKDYEWQYPEAIGKGTVEIFEKAESGSVWLVEGSRPAEKINV</sequence>
<dbReference type="Pfam" id="PF00106">
    <property type="entry name" value="adh_short"/>
    <property type="match status" value="1"/>
</dbReference>
<proteinExistence type="inferred from homology"/>
<dbReference type="Gene3D" id="3.40.50.720">
    <property type="entry name" value="NAD(P)-binding Rossmann-like Domain"/>
    <property type="match status" value="1"/>
</dbReference>
<protein>
    <submittedName>
        <fullName evidence="4">Alcohol dehydrogenase</fullName>
    </submittedName>
</protein>
<keyword evidence="2" id="KW-0560">Oxidoreductase</keyword>
<dbReference type="SUPFAM" id="SSF51735">
    <property type="entry name" value="NAD(P)-binding Rossmann-fold domains"/>
    <property type="match status" value="1"/>
</dbReference>
<dbReference type="Proteomes" id="UP000007151">
    <property type="component" value="Unassembled WGS sequence"/>
</dbReference>
<dbReference type="GO" id="GO:0005737">
    <property type="term" value="C:cytoplasm"/>
    <property type="evidence" value="ECO:0007669"/>
    <property type="project" value="TreeGrafter"/>
</dbReference>
<dbReference type="PANTHER" id="PTHR44229">
    <property type="entry name" value="15-HYDROXYPROSTAGLANDIN DEHYDROGENASE [NAD(+)]"/>
    <property type="match status" value="1"/>
</dbReference>
<accession>A0A212F936</accession>
<dbReference type="InterPro" id="IPR002347">
    <property type="entry name" value="SDR_fam"/>
</dbReference>
<name>A0A212F936_DANPL</name>
<dbReference type="GO" id="GO:0016616">
    <property type="term" value="F:oxidoreductase activity, acting on the CH-OH group of donors, NAD or NADP as acceptor"/>
    <property type="evidence" value="ECO:0007669"/>
    <property type="project" value="TreeGrafter"/>
</dbReference>
<dbReference type="eggNOG" id="KOG4169">
    <property type="taxonomic scope" value="Eukaryota"/>
</dbReference>
<organism evidence="4 5">
    <name type="scientific">Danaus plexippus plexippus</name>
    <dbReference type="NCBI Taxonomy" id="278856"/>
    <lineage>
        <taxon>Eukaryota</taxon>
        <taxon>Metazoa</taxon>
        <taxon>Ecdysozoa</taxon>
        <taxon>Arthropoda</taxon>
        <taxon>Hexapoda</taxon>
        <taxon>Insecta</taxon>
        <taxon>Pterygota</taxon>
        <taxon>Neoptera</taxon>
        <taxon>Endopterygota</taxon>
        <taxon>Lepidoptera</taxon>
        <taxon>Glossata</taxon>
        <taxon>Ditrysia</taxon>
        <taxon>Papilionoidea</taxon>
        <taxon>Nymphalidae</taxon>
        <taxon>Danainae</taxon>
        <taxon>Danaini</taxon>
        <taxon>Danaina</taxon>
        <taxon>Danaus</taxon>
        <taxon>Danaus</taxon>
    </lineage>
</organism>
<dbReference type="AlphaFoldDB" id="A0A212F936"/>
<dbReference type="PANTHER" id="PTHR44229:SF8">
    <property type="entry name" value="ALCOHOL DEHYDROGENASE-RELATED"/>
    <property type="match status" value="1"/>
</dbReference>